<comment type="caution">
    <text evidence="8">The sequence shown here is derived from an EMBL/GenBank/DDBJ whole genome shotgun (WGS) entry which is preliminary data.</text>
</comment>
<keyword evidence="3 6" id="KW-0812">Transmembrane</keyword>
<dbReference type="RefSeq" id="WP_382049128.1">
    <property type="nucleotide sequence ID" value="NZ_JBHSKJ010000022.1"/>
</dbReference>
<evidence type="ECO:0000256" key="1">
    <source>
        <dbReference type="ARBA" id="ARBA00004651"/>
    </source>
</evidence>
<feature type="domain" description="Type II secretion system protein GspF" evidence="7">
    <location>
        <begin position="171"/>
        <end position="291"/>
    </location>
</feature>
<accession>A0ABW0A8D4</accession>
<feature type="transmembrane region" description="Helical" evidence="6">
    <location>
        <begin position="273"/>
        <end position="293"/>
    </location>
</feature>
<dbReference type="PANTHER" id="PTHR35007:SF1">
    <property type="entry name" value="PILUS ASSEMBLY PROTEIN"/>
    <property type="match status" value="1"/>
</dbReference>
<evidence type="ECO:0000256" key="3">
    <source>
        <dbReference type="ARBA" id="ARBA00022692"/>
    </source>
</evidence>
<name>A0ABW0A8D4_9ACTN</name>
<feature type="transmembrane region" description="Helical" evidence="6">
    <location>
        <begin position="97"/>
        <end position="117"/>
    </location>
</feature>
<feature type="transmembrane region" description="Helical" evidence="6">
    <location>
        <begin position="6"/>
        <end position="24"/>
    </location>
</feature>
<evidence type="ECO:0000313" key="8">
    <source>
        <dbReference type="EMBL" id="MFC5148944.1"/>
    </source>
</evidence>
<evidence type="ECO:0000256" key="2">
    <source>
        <dbReference type="ARBA" id="ARBA00022475"/>
    </source>
</evidence>
<keyword evidence="4 6" id="KW-1133">Transmembrane helix</keyword>
<dbReference type="PANTHER" id="PTHR35007">
    <property type="entry name" value="INTEGRAL MEMBRANE PROTEIN-RELATED"/>
    <property type="match status" value="1"/>
</dbReference>
<keyword evidence="2" id="KW-1003">Cell membrane</keyword>
<proteinExistence type="predicted"/>
<keyword evidence="5 6" id="KW-0472">Membrane</keyword>
<evidence type="ECO:0000313" key="9">
    <source>
        <dbReference type="Proteomes" id="UP001596222"/>
    </source>
</evidence>
<dbReference type="EMBL" id="JBHSKJ010000022">
    <property type="protein sequence ID" value="MFC5148944.1"/>
    <property type="molecule type" value="Genomic_DNA"/>
</dbReference>
<evidence type="ECO:0000256" key="4">
    <source>
        <dbReference type="ARBA" id="ARBA00022989"/>
    </source>
</evidence>
<reference evidence="9" key="1">
    <citation type="journal article" date="2019" name="Int. J. Syst. Evol. Microbiol.">
        <title>The Global Catalogue of Microorganisms (GCM) 10K type strain sequencing project: providing services to taxonomists for standard genome sequencing and annotation.</title>
        <authorList>
            <consortium name="The Broad Institute Genomics Platform"/>
            <consortium name="The Broad Institute Genome Sequencing Center for Infectious Disease"/>
            <person name="Wu L."/>
            <person name="Ma J."/>
        </authorList>
    </citation>
    <scope>NUCLEOTIDE SEQUENCE [LARGE SCALE GENOMIC DNA]</scope>
    <source>
        <strain evidence="9">CGMCC 4.1641</strain>
    </source>
</reference>
<protein>
    <submittedName>
        <fullName evidence="8">Type II secretion system F family protein</fullName>
    </submittedName>
</protein>
<evidence type="ECO:0000256" key="5">
    <source>
        <dbReference type="ARBA" id="ARBA00023136"/>
    </source>
</evidence>
<feature type="transmembrane region" description="Helical" evidence="6">
    <location>
        <begin position="123"/>
        <end position="140"/>
    </location>
</feature>
<evidence type="ECO:0000256" key="6">
    <source>
        <dbReference type="SAM" id="Phobius"/>
    </source>
</evidence>
<sequence>MISPYAIIGGAAVGLGLVIVYRGLRPGRPDVGDVLARMDASRLENLQPVRTDGTPATGLERVGAALLRSAGEGTLRLPRQELELIGRTPTKHVGMKVALALYGLLLPTIGVSLAALAGYPLPLPVPAAAGLVMALLFWFVPDVHAKQRATEVRADFRHAIKAYLRLVQLERAADAAPTQALKRAAEVGEGWVFTKIRDAITRAELEGISPWEGLKRLSIELDVPELGAPADIISIAGEEGAAVGETLGAQARSLSGALLTAAKAKANDASERMIMPVSVLVVIMTAYIGYPALTRIMAS</sequence>
<keyword evidence="9" id="KW-1185">Reference proteome</keyword>
<dbReference type="Pfam" id="PF00482">
    <property type="entry name" value="T2SSF"/>
    <property type="match status" value="1"/>
</dbReference>
<evidence type="ECO:0000259" key="7">
    <source>
        <dbReference type="Pfam" id="PF00482"/>
    </source>
</evidence>
<dbReference type="Proteomes" id="UP001596222">
    <property type="component" value="Unassembled WGS sequence"/>
</dbReference>
<gene>
    <name evidence="8" type="ORF">ACFPP6_30200</name>
</gene>
<comment type="subcellular location">
    <subcellularLocation>
        <location evidence="1">Cell membrane</location>
        <topology evidence="1">Multi-pass membrane protein</topology>
    </subcellularLocation>
</comment>
<dbReference type="InterPro" id="IPR018076">
    <property type="entry name" value="T2SS_GspF_dom"/>
</dbReference>
<organism evidence="8 9">
    <name type="scientific">Streptomyces aureoversilis</name>
    <dbReference type="NCBI Taxonomy" id="67277"/>
    <lineage>
        <taxon>Bacteria</taxon>
        <taxon>Bacillati</taxon>
        <taxon>Actinomycetota</taxon>
        <taxon>Actinomycetes</taxon>
        <taxon>Kitasatosporales</taxon>
        <taxon>Streptomycetaceae</taxon>
        <taxon>Streptomyces</taxon>
    </lineage>
</organism>